<keyword evidence="6" id="KW-0963">Cytoplasm</keyword>
<evidence type="ECO:0000256" key="4">
    <source>
        <dbReference type="ARBA" id="ARBA00004906"/>
    </source>
</evidence>
<evidence type="ECO:0000256" key="2">
    <source>
        <dbReference type="ARBA" id="ARBA00004123"/>
    </source>
</evidence>
<dbReference type="Ensembl" id="ENST00000676701.1">
    <property type="protein sequence ID" value="ENSP00000503305.1"/>
    <property type="gene ID" value="ENSG00000075975.17"/>
</dbReference>
<dbReference type="Proteomes" id="UP000005640">
    <property type="component" value="Chromosome 3"/>
</dbReference>
<reference evidence="16 17" key="2">
    <citation type="journal article" date="2004" name="Nature">
        <title>Finishing the euchromatic sequence of the human genome.</title>
        <authorList>
            <consortium name="International Human Genome Sequencing Consortium"/>
        </authorList>
    </citation>
    <scope>NUCLEOTIDE SEQUENCE [LARGE SCALE GENOMIC DNA]</scope>
</reference>
<dbReference type="GeneTree" id="ENSGT00950000183077"/>
<proteinExistence type="evidence at protein level"/>
<dbReference type="PANTHER" id="PTHR11224:SF17">
    <property type="entry name" value="E3 UBIQUITIN-PROTEIN LIGASE MAKORIN-2"/>
    <property type="match status" value="1"/>
</dbReference>
<feature type="domain" description="C3H1-type" evidence="15">
    <location>
        <begin position="31"/>
        <end position="58"/>
    </location>
</feature>
<evidence type="ECO:0007829" key="19">
    <source>
        <dbReference type="ProteomicsDB" id="A0A7I2V388"/>
    </source>
</evidence>
<dbReference type="Pfam" id="PF00642">
    <property type="entry name" value="zf-CCCH"/>
    <property type="match status" value="2"/>
</dbReference>
<sequence>MSTKQITCRYFMHGVCREGSQCLFSHDLANSKPSTICKYYQKGYCAYGTRCRYDHTRPSAAAGGAVGTMAHSVPSPAFHSPHPPSEVTASIVKTNSHEPGKREKRTLVLRDRTSSCQEDS</sequence>
<feature type="zinc finger region" description="C3H1-type" evidence="13">
    <location>
        <begin position="2"/>
        <end position="29"/>
    </location>
</feature>
<dbReference type="Bgee" id="ENSG00000075975">
    <property type="expression patterns" value="Expressed in secondary oocyte and 189 other cell types or tissues"/>
</dbReference>
<evidence type="ECO:0000313" key="16">
    <source>
        <dbReference type="Ensembl" id="ENSP00000503305.1"/>
    </source>
</evidence>
<reference evidence="16 17" key="1">
    <citation type="journal article" date="2001" name="Nature">
        <title>Initial sequencing and analysis of the human genome.</title>
        <authorList>
            <consortium name="International Human Genome Sequencing Consortium"/>
            <person name="Lander E.S."/>
            <person name="Linton L.M."/>
            <person name="Birren B."/>
            <person name="Nusbaum C."/>
            <person name="Zody M.C."/>
            <person name="Baldwin J."/>
            <person name="Devon K."/>
            <person name="Dewar K."/>
            <person name="Doyle M."/>
            <person name="FitzHugh W."/>
            <person name="Funke R."/>
            <person name="Gage D."/>
            <person name="Harris K."/>
            <person name="Heaford A."/>
            <person name="Howland J."/>
            <person name="Kann L."/>
            <person name="Lehoczky J."/>
            <person name="LeVine R."/>
            <person name="McEwan P."/>
            <person name="McKernan K."/>
            <person name="Meldrim J."/>
            <person name="Mesirov J.P."/>
            <person name="Miranda C."/>
            <person name="Morris W."/>
            <person name="Naylor J."/>
            <person name="Raymond C."/>
            <person name="Rosetti M."/>
            <person name="Santos R."/>
            <person name="Sheridan A."/>
            <person name="Sougnez C."/>
            <person name="Stange-Thomann N."/>
            <person name="Stojanovic N."/>
            <person name="Subramanian A."/>
            <person name="Wyman D."/>
            <person name="Rogers J."/>
            <person name="Sulston J."/>
            <person name="Ainscough R."/>
            <person name="Beck S."/>
            <person name="Bentley D."/>
            <person name="Burton J."/>
            <person name="Clee C."/>
            <person name="Carter N."/>
            <person name="Coulson A."/>
            <person name="Deadman R."/>
            <person name="Deloukas P."/>
            <person name="Dunham A."/>
            <person name="Dunham I."/>
            <person name="Durbin R."/>
            <person name="French L."/>
            <person name="Grafham D."/>
            <person name="Gregory S."/>
            <person name="Hubbard T."/>
            <person name="Humphray S."/>
            <person name="Hunt A."/>
            <person name="Jones M."/>
            <person name="Lloyd C."/>
            <person name="McMurray A."/>
            <person name="Matthews L."/>
            <person name="Mercer S."/>
            <person name="Milne S."/>
            <person name="Mullikin J.C."/>
            <person name="Mungall A."/>
            <person name="Plumb R."/>
            <person name="Ross M."/>
            <person name="Shownkeen R."/>
            <person name="Sims S."/>
            <person name="Waterston R.H."/>
            <person name="Wilson R.K."/>
            <person name="Hillier L.W."/>
            <person name="McPherson J.D."/>
            <person name="Marra M.A."/>
            <person name="Mardis E.R."/>
            <person name="Fulton L.A."/>
            <person name="Chinwalla A.T."/>
            <person name="Pepin K.H."/>
            <person name="Gish W.R."/>
            <person name="Chissoe S.L."/>
            <person name="Wendl M.C."/>
            <person name="Delehaunty K.D."/>
            <person name="Miner T.L."/>
            <person name="Delehaunty A."/>
            <person name="Kramer J.B."/>
            <person name="Cook L.L."/>
            <person name="Fulton R.S."/>
            <person name="Johnson D.L."/>
            <person name="Minx P.J."/>
            <person name="Clifton S.W."/>
            <person name="Hawkins T."/>
            <person name="Branscomb E."/>
            <person name="Predki P."/>
            <person name="Richardson P."/>
            <person name="Wenning S."/>
            <person name="Slezak T."/>
            <person name="Doggett N."/>
            <person name="Cheng J.F."/>
            <person name="Olsen A."/>
            <person name="Lucas S."/>
            <person name="Elkin C."/>
            <person name="Uberbacher E."/>
            <person name="Frazier M."/>
            <person name="Gibbs R.A."/>
            <person name="Muzny D.M."/>
            <person name="Scherer S.E."/>
            <person name="Bouck J.B."/>
            <person name="Sodergren E.J."/>
            <person name="Worley K.C."/>
            <person name="Rives C.M."/>
            <person name="Gorrell J.H."/>
            <person name="Metzker M.L."/>
            <person name="Naylor S.L."/>
            <person name="Kucherlapati R.S."/>
            <person name="Nelson D.L."/>
            <person name="Weinstock G.M."/>
            <person name="Sakaki Y."/>
            <person name="Fujiyama A."/>
            <person name="Hattori M."/>
            <person name="Yada T."/>
            <person name="Toyoda A."/>
            <person name="Itoh T."/>
            <person name="Kawagoe C."/>
            <person name="Watanabe H."/>
            <person name="Totoki Y."/>
            <person name="Taylor T."/>
            <person name="Weissenbach J."/>
            <person name="Heilig R."/>
            <person name="Saurin W."/>
            <person name="Artiguenave F."/>
            <person name="Brottier P."/>
            <person name="Bruls T."/>
            <person name="Pelletier E."/>
            <person name="Robert C."/>
            <person name="Wincker P."/>
            <person name="Smith D.R."/>
            <person name="Doucette-Stamm L."/>
            <person name="Rubenfield M."/>
            <person name="Weinstock K."/>
            <person name="Lee H.M."/>
            <person name="Dubois J."/>
            <person name="Rosenthal A."/>
            <person name="Platzer M."/>
            <person name="Nyakatura G."/>
            <person name="Taudien S."/>
            <person name="Rump A."/>
            <person name="Yang H."/>
            <person name="Yu J."/>
            <person name="Wang J."/>
            <person name="Huang G."/>
            <person name="Gu J."/>
            <person name="Hood L."/>
            <person name="Rowen L."/>
            <person name="Madan A."/>
            <person name="Qin S."/>
            <person name="Davis R.W."/>
            <person name="Federspiel N.A."/>
            <person name="Abola A.P."/>
            <person name="Proctor M.J."/>
            <person name="Myers R.M."/>
            <person name="Schmutz J."/>
            <person name="Dickson M."/>
            <person name="Grimwood J."/>
            <person name="Cox D.R."/>
            <person name="Olson M.V."/>
            <person name="Kaul R."/>
            <person name="Raymond C."/>
            <person name="Shimizu N."/>
            <person name="Kawasaki K."/>
            <person name="Minoshima S."/>
            <person name="Evans G.A."/>
            <person name="Athanasiou M."/>
            <person name="Schultz R."/>
            <person name="Roe B.A."/>
            <person name="Chen F."/>
            <person name="Pan H."/>
            <person name="Ramser J."/>
            <person name="Lehrach H."/>
            <person name="Reinhardt R."/>
            <person name="McCombie W.R."/>
            <person name="de la Bastide M."/>
            <person name="Dedhia N."/>
            <person name="Blocker H."/>
            <person name="Hornischer K."/>
            <person name="Nordsiek G."/>
            <person name="Agarwala R."/>
            <person name="Aravind L."/>
            <person name="Bailey J.A."/>
            <person name="Bateman A."/>
            <person name="Batzoglou S."/>
            <person name="Birney E."/>
            <person name="Bork P."/>
            <person name="Brown D.G."/>
            <person name="Burge C.B."/>
            <person name="Cerutti L."/>
            <person name="Chen H.C."/>
            <person name="Church D."/>
            <person name="Clamp M."/>
            <person name="Copley R.R."/>
            <person name="Doerks T."/>
            <person name="Eddy S.R."/>
            <person name="Eichler E.E."/>
            <person name="Furey T.S."/>
            <person name="Galagan J."/>
            <person name="Gilbert J.G."/>
            <person name="Harmon C."/>
            <person name="Hayashizaki Y."/>
            <person name="Haussler D."/>
            <person name="Hermjakob H."/>
            <person name="Hokamp K."/>
            <person name="Jang W."/>
            <person name="Johnson L.S."/>
            <person name="Jones T.A."/>
            <person name="Kasif S."/>
            <person name="Kaspryzk A."/>
            <person name="Kennedy S."/>
            <person name="Kent W.J."/>
            <person name="Kitts P."/>
            <person name="Koonin E.V."/>
            <person name="Korf I."/>
            <person name="Kulp D."/>
            <person name="Lancet D."/>
            <person name="Lowe T.M."/>
            <person name="McLysaght A."/>
            <person name="Mikkelsen T."/>
            <person name="Moran J.V."/>
            <person name="Mulder N."/>
            <person name="Pollara V.J."/>
            <person name="Ponting C.P."/>
            <person name="Schuler G."/>
            <person name="Schultz J."/>
            <person name="Slater G."/>
            <person name="Smit A.F."/>
            <person name="Stupka E."/>
            <person name="Szustakowski J."/>
            <person name="Thierry-Mieg D."/>
            <person name="Thierry-Mieg J."/>
            <person name="Wagner L."/>
            <person name="Wallis J."/>
            <person name="Wheeler R."/>
            <person name="Williams A."/>
            <person name="Wolf Y.I."/>
            <person name="Wolfe K.H."/>
            <person name="Yang S.P."/>
            <person name="Yeh R.F."/>
            <person name="Collins F."/>
            <person name="Guyer M.S."/>
            <person name="Peterson J."/>
            <person name="Felsenfeld A."/>
            <person name="Wetterstrand K.A."/>
            <person name="Patrinos A."/>
            <person name="Morgan M.J."/>
            <person name="de Jong P."/>
            <person name="Catanese J.J."/>
            <person name="Osoegawa K."/>
            <person name="Shizuya H."/>
            <person name="Choi S."/>
            <person name="Chen Y.J."/>
        </authorList>
    </citation>
    <scope>NUCLEOTIDE SEQUENCE [LARGE SCALE GENOMIC DNA]</scope>
</reference>
<dbReference type="GO" id="GO:0008270">
    <property type="term" value="F:zinc ion binding"/>
    <property type="evidence" value="ECO:0007669"/>
    <property type="project" value="UniProtKB-KW"/>
</dbReference>
<reference evidence="16" key="4">
    <citation type="submission" date="2025-08" db="UniProtKB">
        <authorList>
            <consortium name="Ensembl"/>
        </authorList>
    </citation>
    <scope>IDENTIFICATION</scope>
</reference>
<dbReference type="AlphaFoldDB" id="A0A7I2V388"/>
<reference evidence="16" key="5">
    <citation type="submission" date="2025-09" db="UniProtKB">
        <authorList>
            <consortium name="Ensembl"/>
        </authorList>
    </citation>
    <scope>IDENTIFICATION</scope>
</reference>
<dbReference type="Gene3D" id="4.10.1000.10">
    <property type="entry name" value="Zinc finger, CCCH-type"/>
    <property type="match status" value="1"/>
</dbReference>
<dbReference type="PROSITE" id="PS50103">
    <property type="entry name" value="ZF_C3H1"/>
    <property type="match status" value="2"/>
</dbReference>
<dbReference type="InterPro" id="IPR036855">
    <property type="entry name" value="Znf_CCCH_sf"/>
</dbReference>
<evidence type="ECO:0000256" key="5">
    <source>
        <dbReference type="ARBA" id="ARBA00012483"/>
    </source>
</evidence>
<keyword evidence="11 13" id="KW-0862">Zinc</keyword>
<dbReference type="PANTHER" id="PTHR11224">
    <property type="entry name" value="MAKORIN-RELATED"/>
    <property type="match status" value="1"/>
</dbReference>
<evidence type="ECO:0000313" key="17">
    <source>
        <dbReference type="Proteomes" id="UP000005640"/>
    </source>
</evidence>
<dbReference type="GO" id="GO:0005634">
    <property type="term" value="C:nucleus"/>
    <property type="evidence" value="ECO:0007669"/>
    <property type="project" value="UniProtKB-SubCell"/>
</dbReference>
<dbReference type="OrthoDB" id="411372at2759"/>
<protein>
    <recommendedName>
        <fullName evidence="5">RING-type E3 ubiquitin transferase</fullName>
        <ecNumber evidence="5">2.3.2.27</ecNumber>
    </recommendedName>
</protein>
<keyword evidence="8" id="KW-0677">Repeat</keyword>
<accession>A0A7I2V388</accession>
<dbReference type="SMART" id="SM00356">
    <property type="entry name" value="ZnF_C3H1"/>
    <property type="match status" value="2"/>
</dbReference>
<evidence type="ECO:0000256" key="3">
    <source>
        <dbReference type="ARBA" id="ARBA00004496"/>
    </source>
</evidence>
<evidence type="ECO:0000256" key="13">
    <source>
        <dbReference type="PROSITE-ProRule" id="PRU00723"/>
    </source>
</evidence>
<dbReference type="GO" id="GO:0005737">
    <property type="term" value="C:cytoplasm"/>
    <property type="evidence" value="ECO:0007669"/>
    <property type="project" value="UniProtKB-SubCell"/>
</dbReference>
<dbReference type="Ensembl" id="ENST00000676701.1">
    <property type="protein sequence ID" value="ENSP00000503305.1"/>
    <property type="gene ID" value="ENSG00000075975.18"/>
</dbReference>
<dbReference type="InterPro" id="IPR045072">
    <property type="entry name" value="MKRN-like"/>
</dbReference>
<dbReference type="OpenTargets" id="ENSG00000075975"/>
<evidence type="ECO:0000256" key="9">
    <source>
        <dbReference type="ARBA" id="ARBA00022771"/>
    </source>
</evidence>
<dbReference type="SUPFAM" id="SSF90229">
    <property type="entry name" value="CCCH zinc finger"/>
    <property type="match status" value="2"/>
</dbReference>
<name>A0A7I2V388_HUMAN</name>
<evidence type="ECO:0007829" key="18">
    <source>
        <dbReference type="PeptideAtlas" id="A0A7I2V388"/>
    </source>
</evidence>
<feature type="region of interest" description="Disordered" evidence="14">
    <location>
        <begin position="72"/>
        <end position="120"/>
    </location>
</feature>
<dbReference type="HGNC" id="HGNC:7113">
    <property type="gene designation" value="MKRN2"/>
</dbReference>
<evidence type="ECO:0000256" key="6">
    <source>
        <dbReference type="ARBA" id="ARBA00022490"/>
    </source>
</evidence>
<evidence type="ECO:0000256" key="10">
    <source>
        <dbReference type="ARBA" id="ARBA00022786"/>
    </source>
</evidence>
<dbReference type="FunFam" id="4.10.1000.10:FF:000044">
    <property type="entry name" value="Probable E3 ubiquitin-protein ligase makorin-2"/>
    <property type="match status" value="1"/>
</dbReference>
<keyword evidence="18 19" id="KW-1267">Proteomics identification</keyword>
<reference evidence="16 17" key="3">
    <citation type="journal article" date="2006" name="Nature">
        <title>The DNA sequence, annotation and analysis of human chromosome 3.</title>
        <authorList>
            <person name="Muzny D.M."/>
            <person name="Scherer S.E."/>
            <person name="Kaul R."/>
            <person name="Wang J."/>
            <person name="Yu J."/>
            <person name="Sudbrak R."/>
            <person name="Buhay C.J."/>
            <person name="Chen R."/>
            <person name="Cree A."/>
            <person name="Ding Y."/>
            <person name="Dugan-Rocha S."/>
            <person name="Gill R."/>
            <person name="Gunaratne P."/>
            <person name="Harris R.A."/>
            <person name="Hawes A.C."/>
            <person name="Hernandez J."/>
            <person name="Hodgson A.V."/>
            <person name="Hume J."/>
            <person name="Jackson A."/>
            <person name="Khan Z.M."/>
            <person name="Kovar-Smith C."/>
            <person name="Lewis L.R."/>
            <person name="Lozado R.J."/>
            <person name="Metzker M.L."/>
            <person name="Milosavljevic A."/>
            <person name="Miner G.R."/>
            <person name="Morgan M.B."/>
            <person name="Nazareth L.V."/>
            <person name="Scott G."/>
            <person name="Sodergren E."/>
            <person name="Song X.Z."/>
            <person name="Steffen D."/>
            <person name="Wei S."/>
            <person name="Wheeler D.A."/>
            <person name="Wright M.W."/>
            <person name="Worley K.C."/>
            <person name="Yuan Y."/>
            <person name="Zhang Z."/>
            <person name="Adams C.Q."/>
            <person name="Ansari-Lari M.A."/>
            <person name="Ayele M."/>
            <person name="Brown M.J."/>
            <person name="Chen G."/>
            <person name="Chen Z."/>
            <person name="Clendenning J."/>
            <person name="Clerc-Blankenburg K.P."/>
            <person name="Chen R."/>
            <person name="Chen Z."/>
            <person name="Davis C."/>
            <person name="Delgado O."/>
            <person name="Dinh H.H."/>
            <person name="Dong W."/>
            <person name="Draper H."/>
            <person name="Ernst S."/>
            <person name="Fu G."/>
            <person name="Gonzalez-Garay M.L."/>
            <person name="Garcia D.K."/>
            <person name="Gillett W."/>
            <person name="Gu J."/>
            <person name="Hao B."/>
            <person name="Haugen E."/>
            <person name="Havlak P."/>
            <person name="He X."/>
            <person name="Hennig S."/>
            <person name="Hu S."/>
            <person name="Huang W."/>
            <person name="Jackson L.R."/>
            <person name="Jacob L.S."/>
            <person name="Kelly S.H."/>
            <person name="Kube M."/>
            <person name="Levy R."/>
            <person name="Li Z."/>
            <person name="Liu B."/>
            <person name="Liu J."/>
            <person name="Liu W."/>
            <person name="Lu J."/>
            <person name="Maheshwari M."/>
            <person name="Nguyen B.V."/>
            <person name="Okwuonu G.O."/>
            <person name="Palmeiri A."/>
            <person name="Pasternak S."/>
            <person name="Perez L.M."/>
            <person name="Phelps K.A."/>
            <person name="Plopper F.J."/>
            <person name="Qiang B."/>
            <person name="Raymond C."/>
            <person name="Rodriguez R."/>
            <person name="Saenphimmachak C."/>
            <person name="Santibanez J."/>
            <person name="Shen H."/>
            <person name="Shen Y."/>
            <person name="Subramanian S."/>
            <person name="Tabor P.E."/>
            <person name="Verduzco D."/>
            <person name="Waldron L."/>
            <person name="Wang J."/>
            <person name="Wang J."/>
            <person name="Wang Q."/>
            <person name="Williams G.A."/>
            <person name="Wong G.K."/>
            <person name="Yao Z."/>
            <person name="Zhang J."/>
            <person name="Zhang X."/>
            <person name="Zhao G."/>
            <person name="Zhou J."/>
            <person name="Zhou Y."/>
            <person name="Nelson D."/>
            <person name="Lehrach H."/>
            <person name="Reinhardt R."/>
            <person name="Naylor S.L."/>
            <person name="Yang H."/>
            <person name="Olson M."/>
            <person name="Weinstock G."/>
            <person name="Gibbs R.A."/>
        </authorList>
    </citation>
    <scope>NUCLEOTIDE SEQUENCE [LARGE SCALE GENOMIC DNA]</scope>
</reference>
<feature type="zinc finger region" description="C3H1-type" evidence="13">
    <location>
        <begin position="31"/>
        <end position="58"/>
    </location>
</feature>
<dbReference type="GO" id="GO:0000209">
    <property type="term" value="P:protein polyubiquitination"/>
    <property type="evidence" value="ECO:0007669"/>
    <property type="project" value="InterPro"/>
</dbReference>
<keyword evidence="9 13" id="KW-0863">Zinc-finger</keyword>
<evidence type="ECO:0000256" key="1">
    <source>
        <dbReference type="ARBA" id="ARBA00000900"/>
    </source>
</evidence>
<dbReference type="GO" id="GO:0061630">
    <property type="term" value="F:ubiquitin protein ligase activity"/>
    <property type="evidence" value="ECO:0007669"/>
    <property type="project" value="UniProtKB-EC"/>
</dbReference>
<keyword evidence="10" id="KW-0833">Ubl conjugation pathway</keyword>
<evidence type="ECO:0000256" key="14">
    <source>
        <dbReference type="SAM" id="MobiDB-lite"/>
    </source>
</evidence>
<dbReference type="EMBL" id="AC018500">
    <property type="status" value="NOT_ANNOTATED_CDS"/>
    <property type="molecule type" value="Genomic_DNA"/>
</dbReference>
<feature type="compositionally biased region" description="Basic and acidic residues" evidence="14">
    <location>
        <begin position="95"/>
        <end position="113"/>
    </location>
</feature>
<keyword evidence="12" id="KW-0539">Nucleus</keyword>
<dbReference type="InterPro" id="IPR000571">
    <property type="entry name" value="Znf_CCCH"/>
</dbReference>
<evidence type="ECO:0000259" key="15">
    <source>
        <dbReference type="PROSITE" id="PS50103"/>
    </source>
</evidence>
<comment type="catalytic activity">
    <reaction evidence="1">
        <text>S-ubiquitinyl-[E2 ubiquitin-conjugating enzyme]-L-cysteine + [acceptor protein]-L-lysine = [E2 ubiquitin-conjugating enzyme]-L-cysteine + N(6)-ubiquitinyl-[acceptor protein]-L-lysine.</text>
        <dbReference type="EC" id="2.3.2.27"/>
    </reaction>
</comment>
<comment type="subcellular location">
    <subcellularLocation>
        <location evidence="3">Cytoplasm</location>
    </subcellularLocation>
    <subcellularLocation>
        <location evidence="2">Nucleus</location>
    </subcellularLocation>
</comment>
<evidence type="ECO:0000256" key="12">
    <source>
        <dbReference type="ARBA" id="ARBA00023242"/>
    </source>
</evidence>
<dbReference type="Gene3D" id="1.20.120.1350">
    <property type="entry name" value="Pneumovirus matrix protein 2 (M2), zinc-binding domain"/>
    <property type="match status" value="1"/>
</dbReference>
<feature type="domain" description="C3H1-type" evidence="15">
    <location>
        <begin position="2"/>
        <end position="29"/>
    </location>
</feature>
<gene>
    <name evidence="16" type="primary">MKRN2</name>
</gene>
<evidence type="ECO:0000256" key="8">
    <source>
        <dbReference type="ARBA" id="ARBA00022737"/>
    </source>
</evidence>
<evidence type="ECO:0000256" key="7">
    <source>
        <dbReference type="ARBA" id="ARBA00022723"/>
    </source>
</evidence>
<keyword evidence="17" id="KW-1185">Reference proteome</keyword>
<dbReference type="EC" id="2.3.2.27" evidence="5"/>
<organism evidence="16 17">
    <name type="scientific">Homo sapiens</name>
    <name type="common">Human</name>
    <dbReference type="NCBI Taxonomy" id="9606"/>
    <lineage>
        <taxon>Eukaryota</taxon>
        <taxon>Metazoa</taxon>
        <taxon>Chordata</taxon>
        <taxon>Craniata</taxon>
        <taxon>Vertebrata</taxon>
        <taxon>Euteleostomi</taxon>
        <taxon>Mammalia</taxon>
        <taxon>Eutheria</taxon>
        <taxon>Euarchontoglires</taxon>
        <taxon>Primates</taxon>
        <taxon>Haplorrhini</taxon>
        <taxon>Catarrhini</taxon>
        <taxon>Hominidae</taxon>
        <taxon>Homo</taxon>
    </lineage>
</organism>
<comment type="pathway">
    <text evidence="4">Protein modification; protein ubiquitination.</text>
</comment>
<keyword evidence="7 13" id="KW-0479">Metal-binding</keyword>
<evidence type="ECO:0000256" key="11">
    <source>
        <dbReference type="ARBA" id="ARBA00022833"/>
    </source>
</evidence>